<evidence type="ECO:0000259" key="1">
    <source>
        <dbReference type="Pfam" id="PF12728"/>
    </source>
</evidence>
<name>A0A8K0VC12_9RHOB</name>
<dbReference type="RefSeq" id="WP_202690383.1">
    <property type="nucleotide sequence ID" value="NZ_JAESVN010000024.1"/>
</dbReference>
<protein>
    <submittedName>
        <fullName evidence="2">Helix-turn-helix domain-containing protein</fullName>
    </submittedName>
</protein>
<dbReference type="InterPro" id="IPR041657">
    <property type="entry name" value="HTH_17"/>
</dbReference>
<sequence length="69" mass="7664">MMAKTVTQNQLMTVADVISAMGISRSTWQKLVVQKQTPPIVRIGAVQRIRRDAFEAWLGQHENAAAENA</sequence>
<organism evidence="2 3">
    <name type="scientific">Szabonella alba</name>
    <dbReference type="NCBI Taxonomy" id="2804194"/>
    <lineage>
        <taxon>Bacteria</taxon>
        <taxon>Pseudomonadati</taxon>
        <taxon>Pseudomonadota</taxon>
        <taxon>Alphaproteobacteria</taxon>
        <taxon>Rhodobacterales</taxon>
        <taxon>Paracoccaceae</taxon>
        <taxon>Szabonella</taxon>
    </lineage>
</organism>
<dbReference type="Pfam" id="PF12728">
    <property type="entry name" value="HTH_17"/>
    <property type="match status" value="1"/>
</dbReference>
<accession>A0A8K0VC12</accession>
<proteinExistence type="predicted"/>
<dbReference type="AlphaFoldDB" id="A0A8K0VC12"/>
<reference evidence="2" key="1">
    <citation type="submission" date="2021-01" db="EMBL/GenBank/DDBJ databases">
        <title>Tabrizicola alba sp. nov. a motile alkaliphilic bacterium isolated from a soda lake.</title>
        <authorList>
            <person name="Szuroczki S."/>
            <person name="Abbaszade G."/>
            <person name="Schumann P."/>
            <person name="Toth E."/>
        </authorList>
    </citation>
    <scope>NUCLEOTIDE SEQUENCE</scope>
    <source>
        <strain evidence="2">DMG-N-6</strain>
    </source>
</reference>
<dbReference type="Proteomes" id="UP000648908">
    <property type="component" value="Unassembled WGS sequence"/>
</dbReference>
<keyword evidence="3" id="KW-1185">Reference proteome</keyword>
<evidence type="ECO:0000313" key="2">
    <source>
        <dbReference type="EMBL" id="MBL4919404.1"/>
    </source>
</evidence>
<evidence type="ECO:0000313" key="3">
    <source>
        <dbReference type="Proteomes" id="UP000648908"/>
    </source>
</evidence>
<feature type="domain" description="Helix-turn-helix" evidence="1">
    <location>
        <begin position="11"/>
        <end position="60"/>
    </location>
</feature>
<comment type="caution">
    <text evidence="2">The sequence shown here is derived from an EMBL/GenBank/DDBJ whole genome shotgun (WGS) entry which is preliminary data.</text>
</comment>
<gene>
    <name evidence="2" type="ORF">JL811_19530</name>
</gene>
<dbReference type="EMBL" id="JAESVN010000024">
    <property type="protein sequence ID" value="MBL4919404.1"/>
    <property type="molecule type" value="Genomic_DNA"/>
</dbReference>